<evidence type="ECO:0000313" key="3">
    <source>
        <dbReference type="Proteomes" id="UP000553632"/>
    </source>
</evidence>
<proteinExistence type="predicted"/>
<dbReference type="Pfam" id="PF04129">
    <property type="entry name" value="Vps52_CC"/>
    <property type="match status" value="1"/>
</dbReference>
<reference evidence="2 3" key="1">
    <citation type="submission" date="2020-04" db="EMBL/GenBank/DDBJ databases">
        <title>Perkinsus olseni comparative genomics.</title>
        <authorList>
            <person name="Bogema D.R."/>
        </authorList>
    </citation>
    <scope>NUCLEOTIDE SEQUENCE [LARGE SCALE GENOMIC DNA]</scope>
    <source>
        <strain evidence="2 3">ATCC PRA-207</strain>
    </source>
</reference>
<dbReference type="InterPro" id="IPR007258">
    <property type="entry name" value="Vps52"/>
</dbReference>
<accession>A0A7J6Q9T0</accession>
<dbReference type="PANTHER" id="PTHR14190:SF7">
    <property type="entry name" value="VACUOLAR PROTEIN SORTING-ASSOCIATED PROTEIN 52 HOMOLOG"/>
    <property type="match status" value="1"/>
</dbReference>
<dbReference type="GO" id="GO:0042147">
    <property type="term" value="P:retrograde transport, endosome to Golgi"/>
    <property type="evidence" value="ECO:0007669"/>
    <property type="project" value="TreeGrafter"/>
</dbReference>
<dbReference type="GO" id="GO:0005829">
    <property type="term" value="C:cytosol"/>
    <property type="evidence" value="ECO:0007669"/>
    <property type="project" value="GOC"/>
</dbReference>
<keyword evidence="3" id="KW-1185">Reference proteome</keyword>
<evidence type="ECO:0000259" key="1">
    <source>
        <dbReference type="Pfam" id="PF04129"/>
    </source>
</evidence>
<dbReference type="EMBL" id="JABANO010034560">
    <property type="protein sequence ID" value="KAF4704952.1"/>
    <property type="molecule type" value="Genomic_DNA"/>
</dbReference>
<dbReference type="GO" id="GO:0000938">
    <property type="term" value="C:GARP complex"/>
    <property type="evidence" value="ECO:0007669"/>
    <property type="project" value="TreeGrafter"/>
</dbReference>
<gene>
    <name evidence="2" type="primary">VPS52</name>
    <name evidence="2" type="ORF">FOZ63_019116</name>
</gene>
<dbReference type="GO" id="GO:0032456">
    <property type="term" value="P:endocytic recycling"/>
    <property type="evidence" value="ECO:0007669"/>
    <property type="project" value="TreeGrafter"/>
</dbReference>
<dbReference type="GO" id="GO:0006896">
    <property type="term" value="P:Golgi to vacuole transport"/>
    <property type="evidence" value="ECO:0007669"/>
    <property type="project" value="TreeGrafter"/>
</dbReference>
<comment type="caution">
    <text evidence="2">The sequence shown here is derived from an EMBL/GenBank/DDBJ whole genome shotgun (WGS) entry which is preliminary data.</text>
</comment>
<feature type="domain" description="Vps52 coiled-coil" evidence="1">
    <location>
        <begin position="74"/>
        <end position="174"/>
    </location>
</feature>
<feature type="non-terminal residue" evidence="2">
    <location>
        <position position="1"/>
    </location>
</feature>
<dbReference type="Proteomes" id="UP000553632">
    <property type="component" value="Unassembled WGS sequence"/>
</dbReference>
<evidence type="ECO:0000313" key="2">
    <source>
        <dbReference type="EMBL" id="KAF4704952.1"/>
    </source>
</evidence>
<organism evidence="2 3">
    <name type="scientific">Perkinsus olseni</name>
    <name type="common">Perkinsus atlanticus</name>
    <dbReference type="NCBI Taxonomy" id="32597"/>
    <lineage>
        <taxon>Eukaryota</taxon>
        <taxon>Sar</taxon>
        <taxon>Alveolata</taxon>
        <taxon>Perkinsozoa</taxon>
        <taxon>Perkinsea</taxon>
        <taxon>Perkinsida</taxon>
        <taxon>Perkinsidae</taxon>
        <taxon>Perkinsus</taxon>
    </lineage>
</organism>
<protein>
    <submittedName>
        <fullName evidence="2">Vacuolar protein sorting-associated protein 52</fullName>
    </submittedName>
</protein>
<name>A0A7J6Q9T0_PEROL</name>
<dbReference type="GO" id="GO:0019905">
    <property type="term" value="F:syntaxin binding"/>
    <property type="evidence" value="ECO:0007669"/>
    <property type="project" value="TreeGrafter"/>
</dbReference>
<sequence length="178" mass="19291">MSSSPPPSSAPPAIPDFTALATKFEKLAEAGDSADHDSLLRALKAGEPLDDLKASLDEEARLLRHAVLAEFSAKSKNLVELNKRAQEADEALSRIEKDLDGFQSHLRGVSDEIRSLQHSSLVMNDKLKNRLAVQQELQDYVHKVVVSPALVKGICEVPADSDGYASALEELSSKITAF</sequence>
<dbReference type="InterPro" id="IPR048319">
    <property type="entry name" value="Vps52_CC"/>
</dbReference>
<dbReference type="AlphaFoldDB" id="A0A7J6Q9T0"/>
<dbReference type="PANTHER" id="PTHR14190">
    <property type="entry name" value="SUPPRESSOR OF ACTIN MUTATIONS 2/VACUOLAR PROTEIN SORTING 52"/>
    <property type="match status" value="1"/>
</dbReference>